<evidence type="ECO:0008006" key="3">
    <source>
        <dbReference type="Google" id="ProtNLM"/>
    </source>
</evidence>
<comment type="caution">
    <text evidence="1">The sequence shown here is derived from an EMBL/GenBank/DDBJ whole genome shotgun (WGS) entry which is preliminary data.</text>
</comment>
<keyword evidence="2" id="KW-1185">Reference proteome</keyword>
<evidence type="ECO:0000313" key="1">
    <source>
        <dbReference type="EMBL" id="GAX85928.1"/>
    </source>
</evidence>
<gene>
    <name evidence="1" type="ORF">CEUSTIGMA_g13344.t1</name>
</gene>
<name>A0A250XS88_9CHLO</name>
<dbReference type="Pfam" id="PF02992">
    <property type="entry name" value="Transposase_21"/>
    <property type="match status" value="1"/>
</dbReference>
<dbReference type="EMBL" id="BEGY01000204">
    <property type="protein sequence ID" value="GAX85928.1"/>
    <property type="molecule type" value="Genomic_DNA"/>
</dbReference>
<accession>A0A250XS88</accession>
<organism evidence="1 2">
    <name type="scientific">Chlamydomonas eustigma</name>
    <dbReference type="NCBI Taxonomy" id="1157962"/>
    <lineage>
        <taxon>Eukaryota</taxon>
        <taxon>Viridiplantae</taxon>
        <taxon>Chlorophyta</taxon>
        <taxon>core chlorophytes</taxon>
        <taxon>Chlorophyceae</taxon>
        <taxon>CS clade</taxon>
        <taxon>Chlamydomonadales</taxon>
        <taxon>Chlamydomonadaceae</taxon>
        <taxon>Chlamydomonas</taxon>
    </lineage>
</organism>
<proteinExistence type="predicted"/>
<dbReference type="InterPro" id="IPR004242">
    <property type="entry name" value="Transposase_21"/>
</dbReference>
<dbReference type="PANTHER" id="PTHR10775:SF185">
    <property type="entry name" value="OS08G0208400 PROTEIN"/>
    <property type="match status" value="1"/>
</dbReference>
<protein>
    <recommendedName>
        <fullName evidence="3">Transposase-associated domain-containing protein</fullName>
    </recommendedName>
</protein>
<sequence length="712" mass="80238">MTGNLRAEVPDVASEDYQLLLDVRDWLSTQLAIKLQHKNSAKAFDNSVSAMLDAKHVSSEFKAALNQWAPNYKKALSFMERLGSGETEMFKYDICGNSDCCMVYRAQFRDALSCPACGCPRYNGSGRPMRTMFYMPISGWIKFLCQQEDIVKALGWWYSTQRPVEDGVMSDIYDSPLWKHFSNNPQMAAQRQHPIYDSTNTGINLALGASTNGASPHNRSTYTFWPIAVACLNFPPWLRHLFLWSHICCIVPGPRAPADFQPYLEIMAHELLLLYWHGTDVSTSFGTFNVKAMLLQFVCDYRGYPKLFRYRQSPSRVGACHVCGVEGCNSHGLGKMIYANAWTQCQHDQERRERGATLNGGAASAANSTNPPALKSHECFMTAAAKGDEALFDGIGMDSDRHPAQTSGVYGSHALQLLPYWRENIMRRPDPAHTLQGEGLALAKQVTGVEYKSRMEKIGKYEINVNKRWIPILSTWIRATSTPSTITQRQSSRTPSINDDGYVVRPTASSHTALSRPSSIRVRGGVAKHGQRGQFISRLGGRGSSLARHAVAASETLPDSVLAPFLCSPRQVKEATSRAEDLLSKGIVPMEISYVQLQYLFTIPSNLKMHDFIIILGPIFKYLTQGFFNPVQRRVLYRYIDMLSMIWSRAVESDKFPILLQHAKEALDMEAYFPAWEQDINRHNVLHLVESMACAGPQWAFTMFPFERMWKR</sequence>
<dbReference type="PANTHER" id="PTHR10775">
    <property type="entry name" value="OS08G0208400 PROTEIN"/>
    <property type="match status" value="1"/>
</dbReference>
<dbReference type="OrthoDB" id="6613063at2759"/>
<dbReference type="AlphaFoldDB" id="A0A250XS88"/>
<evidence type="ECO:0000313" key="2">
    <source>
        <dbReference type="Proteomes" id="UP000232323"/>
    </source>
</evidence>
<reference evidence="1 2" key="1">
    <citation type="submission" date="2017-08" db="EMBL/GenBank/DDBJ databases">
        <title>Acidophilic green algal genome provides insights into adaptation to an acidic environment.</title>
        <authorList>
            <person name="Hirooka S."/>
            <person name="Hirose Y."/>
            <person name="Kanesaki Y."/>
            <person name="Higuchi S."/>
            <person name="Fujiwara T."/>
            <person name="Onuma R."/>
            <person name="Era A."/>
            <person name="Ohbayashi R."/>
            <person name="Uzuka A."/>
            <person name="Nozaki H."/>
            <person name="Yoshikawa H."/>
            <person name="Miyagishima S.Y."/>
        </authorList>
    </citation>
    <scope>NUCLEOTIDE SEQUENCE [LARGE SCALE GENOMIC DNA]</scope>
    <source>
        <strain evidence="1 2">NIES-2499</strain>
    </source>
</reference>
<dbReference type="Proteomes" id="UP000232323">
    <property type="component" value="Unassembled WGS sequence"/>
</dbReference>